<dbReference type="Proteomes" id="UP000887579">
    <property type="component" value="Unplaced"/>
</dbReference>
<sequence length="145" mass="16074">MNEKQQQIFDEEQINQINDGRWNNLEDGNWRNKDASDIPFVPPFSSSDGSNFVDESIRTKSFIPKKRISINKGAAEKLPPYIRNIVTSVAESFGNSNAIKIPTVNFSTSLAAAATMNSIDTTPPKDTVTLPPEYNPNIPPPKLPN</sequence>
<evidence type="ECO:0000313" key="2">
    <source>
        <dbReference type="WBParaSite" id="ES5_v2.g13983.t1"/>
    </source>
</evidence>
<reference evidence="2" key="1">
    <citation type="submission" date="2022-11" db="UniProtKB">
        <authorList>
            <consortium name="WormBaseParasite"/>
        </authorList>
    </citation>
    <scope>IDENTIFICATION</scope>
</reference>
<evidence type="ECO:0000313" key="1">
    <source>
        <dbReference type="Proteomes" id="UP000887579"/>
    </source>
</evidence>
<protein>
    <submittedName>
        <fullName evidence="2">Uncharacterized protein</fullName>
    </submittedName>
</protein>
<name>A0AC34F9Q4_9BILA</name>
<dbReference type="WBParaSite" id="ES5_v2.g13983.t1">
    <property type="protein sequence ID" value="ES5_v2.g13983.t1"/>
    <property type="gene ID" value="ES5_v2.g13983"/>
</dbReference>
<accession>A0AC34F9Q4</accession>
<proteinExistence type="predicted"/>
<organism evidence="1 2">
    <name type="scientific">Panagrolaimus sp. ES5</name>
    <dbReference type="NCBI Taxonomy" id="591445"/>
    <lineage>
        <taxon>Eukaryota</taxon>
        <taxon>Metazoa</taxon>
        <taxon>Ecdysozoa</taxon>
        <taxon>Nematoda</taxon>
        <taxon>Chromadorea</taxon>
        <taxon>Rhabditida</taxon>
        <taxon>Tylenchina</taxon>
        <taxon>Panagrolaimomorpha</taxon>
        <taxon>Panagrolaimoidea</taxon>
        <taxon>Panagrolaimidae</taxon>
        <taxon>Panagrolaimus</taxon>
    </lineage>
</organism>